<keyword evidence="1" id="KW-0812">Transmembrane</keyword>
<evidence type="ECO:0000256" key="1">
    <source>
        <dbReference type="SAM" id="Phobius"/>
    </source>
</evidence>
<dbReference type="EMBL" id="CP002859">
    <property type="protein sequence ID" value="AEI50646.1"/>
    <property type="molecule type" value="Genomic_DNA"/>
</dbReference>
<dbReference type="KEGG" id="rsi:Runsl_4308"/>
<evidence type="ECO:0000313" key="3">
    <source>
        <dbReference type="Proteomes" id="UP000000493"/>
    </source>
</evidence>
<keyword evidence="1" id="KW-0472">Membrane</keyword>
<sequence>MKHSFFAYVLLVILSAFVIISCSKKDEPEPSMGDQAAGTYTLTKLALSSGLTADVPFTNPVNGITLSGKVEVKKIADDKVSAIVTQSDKEQNGKITETKFDIGEVILKKAASGEIEAFVGTAKIGGYANSLLTVNFVHPSLGPITLIGKKN</sequence>
<name>A0A7U3ZNU6_RUNSL</name>
<dbReference type="PROSITE" id="PS51257">
    <property type="entry name" value="PROKAR_LIPOPROTEIN"/>
    <property type="match status" value="1"/>
</dbReference>
<reference evidence="2 3" key="2">
    <citation type="journal article" date="2012" name="Stand. Genomic Sci.">
        <title>Complete genome sequence of the aquatic bacterium Runella slithyformis type strain (LSU 4(T)).</title>
        <authorList>
            <person name="Copeland A."/>
            <person name="Zhang X."/>
            <person name="Misra M."/>
            <person name="Lapidus A."/>
            <person name="Nolan M."/>
            <person name="Lucas S."/>
            <person name="Deshpande S."/>
            <person name="Cheng J.F."/>
            <person name="Tapia R."/>
            <person name="Goodwin L.A."/>
            <person name="Pitluck S."/>
            <person name="Liolios K."/>
            <person name="Pagani I."/>
            <person name="Ivanova N."/>
            <person name="Mikhailova N."/>
            <person name="Pati A."/>
            <person name="Chen A."/>
            <person name="Palaniappan K."/>
            <person name="Land M."/>
            <person name="Hauser L."/>
            <person name="Pan C."/>
            <person name="Jeffries C.D."/>
            <person name="Detter J.C."/>
            <person name="Brambilla E.M."/>
            <person name="Rohde M."/>
            <person name="Djao O.D."/>
            <person name="Goker M."/>
            <person name="Sikorski J."/>
            <person name="Tindall B.J."/>
            <person name="Woyke T."/>
            <person name="Bristow J."/>
            <person name="Eisen J.A."/>
            <person name="Markowitz V."/>
            <person name="Hugenholtz P."/>
            <person name="Kyrpides N.C."/>
            <person name="Klenk H.P."/>
            <person name="Mavromatis K."/>
        </authorList>
    </citation>
    <scope>NUCLEOTIDE SEQUENCE [LARGE SCALE GENOMIC DNA]</scope>
    <source>
        <strain evidence="3">ATCC 29530 / DSM 19594 / LMG 11500 / NCIMB 11436 / LSU 4</strain>
    </source>
</reference>
<evidence type="ECO:0000313" key="2">
    <source>
        <dbReference type="EMBL" id="AEI50646.1"/>
    </source>
</evidence>
<evidence type="ECO:0008006" key="4">
    <source>
        <dbReference type="Google" id="ProtNLM"/>
    </source>
</evidence>
<reference evidence="3" key="1">
    <citation type="submission" date="2011-06" db="EMBL/GenBank/DDBJ databases">
        <title>The complete genome of chromosome of Runella slithyformis DSM 19594.</title>
        <authorList>
            <consortium name="US DOE Joint Genome Institute (JGI-PGF)"/>
            <person name="Lucas S."/>
            <person name="Han J."/>
            <person name="Lapidus A."/>
            <person name="Bruce D."/>
            <person name="Goodwin L."/>
            <person name="Pitluck S."/>
            <person name="Peters L."/>
            <person name="Kyrpides N."/>
            <person name="Mavromatis K."/>
            <person name="Ivanova N."/>
            <person name="Ovchinnikova G."/>
            <person name="Zhang X."/>
            <person name="Misra M."/>
            <person name="Detter J.C."/>
            <person name="Tapia R."/>
            <person name="Han C."/>
            <person name="Land M."/>
            <person name="Hauser L."/>
            <person name="Markowitz V."/>
            <person name="Cheng J.-F."/>
            <person name="Hugenholtz P."/>
            <person name="Woyke T."/>
            <person name="Wu D."/>
            <person name="Tindall B."/>
            <person name="Faehrich R."/>
            <person name="Brambilla E."/>
            <person name="Klenk H.-P."/>
            <person name="Eisen J.A."/>
        </authorList>
    </citation>
    <scope>NUCLEOTIDE SEQUENCE [LARGE SCALE GENOMIC DNA]</scope>
    <source>
        <strain evidence="3">ATCC 29530 / DSM 19594 / LMG 11500 / NCIMB 11436 / LSU 4</strain>
    </source>
</reference>
<feature type="transmembrane region" description="Helical" evidence="1">
    <location>
        <begin position="6"/>
        <end position="23"/>
    </location>
</feature>
<dbReference type="AlphaFoldDB" id="A0A7U3ZNU6"/>
<keyword evidence="1" id="KW-1133">Transmembrane helix</keyword>
<protein>
    <recommendedName>
        <fullName evidence="4">Lipocalin-like domain-containing protein</fullName>
    </recommendedName>
</protein>
<dbReference type="Proteomes" id="UP000000493">
    <property type="component" value="Chromosome"/>
</dbReference>
<gene>
    <name evidence="2" type="ordered locus">Runsl_4308</name>
</gene>
<organism evidence="2 3">
    <name type="scientific">Runella slithyformis (strain ATCC 29530 / DSM 19594 / LMG 11500 / NCIMB 11436 / LSU 4)</name>
    <dbReference type="NCBI Taxonomy" id="761193"/>
    <lineage>
        <taxon>Bacteria</taxon>
        <taxon>Pseudomonadati</taxon>
        <taxon>Bacteroidota</taxon>
        <taxon>Cytophagia</taxon>
        <taxon>Cytophagales</taxon>
        <taxon>Spirosomataceae</taxon>
        <taxon>Runella</taxon>
    </lineage>
</organism>
<proteinExistence type="predicted"/>
<keyword evidence="3" id="KW-1185">Reference proteome</keyword>
<accession>A0A7U3ZNU6</accession>
<dbReference type="RefSeq" id="WP_013929942.1">
    <property type="nucleotide sequence ID" value="NC_015703.1"/>
</dbReference>